<dbReference type="Proteomes" id="UP000247922">
    <property type="component" value="Unassembled WGS sequence"/>
</dbReference>
<accession>A0A2V3W7R8</accession>
<dbReference type="AlphaFoldDB" id="A0A2V3W7R8"/>
<proteinExistence type="predicted"/>
<comment type="caution">
    <text evidence="2">The sequence shown here is derived from an EMBL/GenBank/DDBJ whole genome shotgun (WGS) entry which is preliminary data.</text>
</comment>
<dbReference type="OrthoDB" id="8936324at2"/>
<dbReference type="InterPro" id="IPR029063">
    <property type="entry name" value="SAM-dependent_MTases_sf"/>
</dbReference>
<dbReference type="InterPro" id="IPR025714">
    <property type="entry name" value="Methyltranfer_dom"/>
</dbReference>
<dbReference type="Pfam" id="PF13847">
    <property type="entry name" value="Methyltransf_31"/>
    <property type="match status" value="1"/>
</dbReference>
<dbReference type="GO" id="GO:0008168">
    <property type="term" value="F:methyltransferase activity"/>
    <property type="evidence" value="ECO:0007669"/>
    <property type="project" value="UniProtKB-KW"/>
</dbReference>
<reference evidence="2 3" key="1">
    <citation type="submission" date="2018-05" db="EMBL/GenBank/DDBJ databases">
        <title>Genomic Encyclopedia of Type Strains, Phase IV (KMG-IV): sequencing the most valuable type-strain genomes for metagenomic binning, comparative biology and taxonomic classification.</title>
        <authorList>
            <person name="Goeker M."/>
        </authorList>
    </citation>
    <scope>NUCLEOTIDE SEQUENCE [LARGE SCALE GENOMIC DNA]</scope>
    <source>
        <strain evidence="2 3">DSM 22440</strain>
    </source>
</reference>
<organism evidence="2 3">
    <name type="scientific">Streptohalobacillus salinus</name>
    <dbReference type="NCBI Taxonomy" id="621096"/>
    <lineage>
        <taxon>Bacteria</taxon>
        <taxon>Bacillati</taxon>
        <taxon>Bacillota</taxon>
        <taxon>Bacilli</taxon>
        <taxon>Bacillales</taxon>
        <taxon>Bacillaceae</taxon>
        <taxon>Streptohalobacillus</taxon>
    </lineage>
</organism>
<keyword evidence="3" id="KW-1185">Reference proteome</keyword>
<dbReference type="GO" id="GO:0032259">
    <property type="term" value="P:methylation"/>
    <property type="evidence" value="ECO:0007669"/>
    <property type="project" value="UniProtKB-KW"/>
</dbReference>
<protein>
    <submittedName>
        <fullName evidence="2">2-polyprenyl-3-methyl-5-hydroxy-6-metoxy-1, 4-benzoquinol methylase</fullName>
    </submittedName>
</protein>
<sequence>MLEDTGERVIPENMSITNELLIEHIARYHFALPFITEGRVLDMASGSGFGTHIIAKKKKKVIEEVIGLDIDPDALAYAKKTYYHPKSSFHCADLTGDTLVDRFGSFNTIVSFETYEHIANESAFLTNAYNLLKPGGHLILSTPFGAGRGEPCGSPFHVHQITPDEFKALFRDFNYQQIDYFLQRGALIQRDDDQVLDHYPLGILVLKK</sequence>
<dbReference type="SUPFAM" id="SSF53335">
    <property type="entry name" value="S-adenosyl-L-methionine-dependent methyltransferases"/>
    <property type="match status" value="1"/>
</dbReference>
<evidence type="ECO:0000313" key="3">
    <source>
        <dbReference type="Proteomes" id="UP000247922"/>
    </source>
</evidence>
<feature type="domain" description="Methyltransferase" evidence="1">
    <location>
        <begin position="38"/>
        <end position="144"/>
    </location>
</feature>
<gene>
    <name evidence="2" type="ORF">DES38_11070</name>
</gene>
<name>A0A2V3W7R8_9BACI</name>
<keyword evidence="2" id="KW-0808">Transferase</keyword>
<dbReference type="EMBL" id="QJJR01000010">
    <property type="protein sequence ID" value="PXW89208.1"/>
    <property type="molecule type" value="Genomic_DNA"/>
</dbReference>
<dbReference type="RefSeq" id="WP_110251761.1">
    <property type="nucleotide sequence ID" value="NZ_QJJR01000010.1"/>
</dbReference>
<dbReference type="CDD" id="cd02440">
    <property type="entry name" value="AdoMet_MTases"/>
    <property type="match status" value="1"/>
</dbReference>
<keyword evidence="2" id="KW-0489">Methyltransferase</keyword>
<evidence type="ECO:0000313" key="2">
    <source>
        <dbReference type="EMBL" id="PXW89208.1"/>
    </source>
</evidence>
<evidence type="ECO:0000259" key="1">
    <source>
        <dbReference type="Pfam" id="PF13847"/>
    </source>
</evidence>
<dbReference type="PANTHER" id="PTHR43861">
    <property type="entry name" value="TRANS-ACONITATE 2-METHYLTRANSFERASE-RELATED"/>
    <property type="match status" value="1"/>
</dbReference>
<dbReference type="Gene3D" id="3.40.50.150">
    <property type="entry name" value="Vaccinia Virus protein VP39"/>
    <property type="match status" value="1"/>
</dbReference>